<organism evidence="2 3">
    <name type="scientific">Aquimonas voraii</name>
    <dbReference type="NCBI Taxonomy" id="265719"/>
    <lineage>
        <taxon>Bacteria</taxon>
        <taxon>Pseudomonadati</taxon>
        <taxon>Pseudomonadota</taxon>
        <taxon>Gammaproteobacteria</taxon>
        <taxon>Lysobacterales</taxon>
        <taxon>Lysobacteraceae</taxon>
        <taxon>Aquimonas</taxon>
    </lineage>
</organism>
<evidence type="ECO:0000313" key="3">
    <source>
        <dbReference type="Proteomes" id="UP000199603"/>
    </source>
</evidence>
<evidence type="ECO:0000313" key="2">
    <source>
        <dbReference type="EMBL" id="SDD44603.1"/>
    </source>
</evidence>
<feature type="signal peptide" evidence="1">
    <location>
        <begin position="1"/>
        <end position="19"/>
    </location>
</feature>
<dbReference type="STRING" id="265719.SAMN04488509_102484"/>
<proteinExistence type="predicted"/>
<gene>
    <name evidence="2" type="ORF">SAMN04488509_102484</name>
</gene>
<protein>
    <submittedName>
        <fullName evidence="2">Uncharacterized protein</fullName>
    </submittedName>
</protein>
<dbReference type="RefSeq" id="WP_091240539.1">
    <property type="nucleotide sequence ID" value="NZ_FNAG01000002.1"/>
</dbReference>
<dbReference type="AlphaFoldDB" id="A0A1G6UTI1"/>
<feature type="chain" id="PRO_5011649104" evidence="1">
    <location>
        <begin position="20"/>
        <end position="104"/>
    </location>
</feature>
<accession>A0A1G6UTI1</accession>
<dbReference type="OrthoDB" id="574504at2"/>
<reference evidence="2 3" key="1">
    <citation type="submission" date="2016-10" db="EMBL/GenBank/DDBJ databases">
        <authorList>
            <person name="de Groot N.N."/>
        </authorList>
    </citation>
    <scope>NUCLEOTIDE SEQUENCE [LARGE SCALE GENOMIC DNA]</scope>
    <source>
        <strain evidence="2 3">DSM 16957</strain>
    </source>
</reference>
<keyword evidence="1" id="KW-0732">Signal</keyword>
<name>A0A1G6UTI1_9GAMM</name>
<keyword evidence="3" id="KW-1185">Reference proteome</keyword>
<sequence length="104" mass="11529">MRAWLYAFALLLASPVAFAEYQFQIENNTDQDIVAVVVSEDGEDWGAFDIGSGIPAGVTADMVWDSSTDESGCVWYFMAAFEDGSDSDVVEFNFCEDELVIQFE</sequence>
<dbReference type="Proteomes" id="UP000199603">
    <property type="component" value="Unassembled WGS sequence"/>
</dbReference>
<dbReference type="EMBL" id="FNAG01000002">
    <property type="protein sequence ID" value="SDD44603.1"/>
    <property type="molecule type" value="Genomic_DNA"/>
</dbReference>
<evidence type="ECO:0000256" key="1">
    <source>
        <dbReference type="SAM" id="SignalP"/>
    </source>
</evidence>